<dbReference type="InterPro" id="IPR058626">
    <property type="entry name" value="MdtA-like_b-barrel"/>
</dbReference>
<evidence type="ECO:0000259" key="8">
    <source>
        <dbReference type="Pfam" id="PF25944"/>
    </source>
</evidence>
<dbReference type="SUPFAM" id="SSF111369">
    <property type="entry name" value="HlyD-like secretion proteins"/>
    <property type="match status" value="1"/>
</dbReference>
<evidence type="ECO:0000259" key="7">
    <source>
        <dbReference type="Pfam" id="PF25917"/>
    </source>
</evidence>
<dbReference type="Gene3D" id="2.40.30.170">
    <property type="match status" value="1"/>
</dbReference>
<dbReference type="Pfam" id="PF25876">
    <property type="entry name" value="HH_MFP_RND"/>
    <property type="match status" value="1"/>
</dbReference>
<evidence type="ECO:0000256" key="1">
    <source>
        <dbReference type="ARBA" id="ARBA00004196"/>
    </source>
</evidence>
<keyword evidence="11" id="KW-1185">Reference proteome</keyword>
<evidence type="ECO:0000256" key="2">
    <source>
        <dbReference type="ARBA" id="ARBA00009477"/>
    </source>
</evidence>
<proteinExistence type="inferred from homology"/>
<feature type="domain" description="Multidrug resistance protein MdtA-like C-terminal permuted SH3" evidence="9">
    <location>
        <begin position="299"/>
        <end position="359"/>
    </location>
</feature>
<evidence type="ECO:0000313" key="10">
    <source>
        <dbReference type="EMBL" id="MEN3749243.1"/>
    </source>
</evidence>
<evidence type="ECO:0000259" key="9">
    <source>
        <dbReference type="Pfam" id="PF25967"/>
    </source>
</evidence>
<dbReference type="Pfam" id="PF25967">
    <property type="entry name" value="RND-MFP_C"/>
    <property type="match status" value="1"/>
</dbReference>
<dbReference type="InterPro" id="IPR006143">
    <property type="entry name" value="RND_pump_MFP"/>
</dbReference>
<evidence type="ECO:0000313" key="11">
    <source>
        <dbReference type="Proteomes" id="UP001427805"/>
    </source>
</evidence>
<dbReference type="NCBIfam" id="TIGR01730">
    <property type="entry name" value="RND_mfp"/>
    <property type="match status" value="1"/>
</dbReference>
<dbReference type="Proteomes" id="UP001427805">
    <property type="component" value="Unassembled WGS sequence"/>
</dbReference>
<keyword evidence="3" id="KW-0175">Coiled coil</keyword>
<sequence length="399" mass="41535">MYSKGYHSFAVAAALAASLALASCGGGADSAQQPPPAPPVTVATPLQQNVVDWDDYVGRFEAIETVEVRPRASGYVVASHFRDGQMVRKGQLLFTIDARQAQAALAQAQGQLAQAQATLVNARTELARSETLAASRAASTEEVESRRAALRSGQAQVAAAQAVVRARQLDVGFTRVTAPISGRISERMVDPGNSVAADQTVLTTVVSVSPLHFVFQGSEALLLKYQRQDAGTQTGTPVRIKLSDENDYSHSGTLDFIDNAVNAQAGTIRARAIVPNASGFLKPGMSGNLRLEGSRPYPALLVPDTAIVADAARQLVYVVGKDGTVAARPVQTGPTIGGLRVIRSGIAAGDQVIIGGIQRARPGQKVQPQPGKIEQQAAPAAAPPSSNALPASTAQPAGR</sequence>
<feature type="coiled-coil region" evidence="3">
    <location>
        <begin position="98"/>
        <end position="132"/>
    </location>
</feature>
<dbReference type="RefSeq" id="WP_346248282.1">
    <property type="nucleotide sequence ID" value="NZ_JBDIZK010000012.1"/>
</dbReference>
<dbReference type="InterPro" id="IPR058627">
    <property type="entry name" value="MdtA-like_C"/>
</dbReference>
<comment type="caution">
    <text evidence="10">The sequence shown here is derived from an EMBL/GenBank/DDBJ whole genome shotgun (WGS) entry which is preliminary data.</text>
</comment>
<dbReference type="InterPro" id="IPR058625">
    <property type="entry name" value="MdtA-like_BSH"/>
</dbReference>
<feature type="region of interest" description="Disordered" evidence="4">
    <location>
        <begin position="360"/>
        <end position="399"/>
    </location>
</feature>
<evidence type="ECO:0000256" key="4">
    <source>
        <dbReference type="SAM" id="MobiDB-lite"/>
    </source>
</evidence>
<evidence type="ECO:0000256" key="3">
    <source>
        <dbReference type="SAM" id="Coils"/>
    </source>
</evidence>
<feature type="domain" description="Multidrug resistance protein MdtA-like barrel-sandwich hybrid" evidence="7">
    <location>
        <begin position="64"/>
        <end position="205"/>
    </location>
</feature>
<dbReference type="Pfam" id="PF25917">
    <property type="entry name" value="BSH_RND"/>
    <property type="match status" value="1"/>
</dbReference>
<name>A0ABV0BCG4_9SPHN</name>
<organism evidence="10 11">
    <name type="scientific">Sphingomonas rustica</name>
    <dbReference type="NCBI Taxonomy" id="3103142"/>
    <lineage>
        <taxon>Bacteria</taxon>
        <taxon>Pseudomonadati</taxon>
        <taxon>Pseudomonadota</taxon>
        <taxon>Alphaproteobacteria</taxon>
        <taxon>Sphingomonadales</taxon>
        <taxon>Sphingomonadaceae</taxon>
        <taxon>Sphingomonas</taxon>
    </lineage>
</organism>
<dbReference type="InterPro" id="IPR058624">
    <property type="entry name" value="MdtA-like_HH"/>
</dbReference>
<evidence type="ECO:0000259" key="6">
    <source>
        <dbReference type="Pfam" id="PF25876"/>
    </source>
</evidence>
<comment type="subcellular location">
    <subcellularLocation>
        <location evidence="1">Cell envelope</location>
    </subcellularLocation>
</comment>
<dbReference type="PANTHER" id="PTHR30158">
    <property type="entry name" value="ACRA/E-RELATED COMPONENT OF DRUG EFFLUX TRANSPORTER"/>
    <property type="match status" value="1"/>
</dbReference>
<reference evidence="10 11" key="1">
    <citation type="submission" date="2024-05" db="EMBL/GenBank/DDBJ databases">
        <title>Sphingomonas sp. HF-S3 16S ribosomal RNA gene Genome sequencing and assembly.</title>
        <authorList>
            <person name="Lee H."/>
        </authorList>
    </citation>
    <scope>NUCLEOTIDE SEQUENCE [LARGE SCALE GENOMIC DNA]</scope>
    <source>
        <strain evidence="10 11">HF-S3</strain>
    </source>
</reference>
<feature type="signal peptide" evidence="5">
    <location>
        <begin position="1"/>
        <end position="22"/>
    </location>
</feature>
<accession>A0ABV0BCG4</accession>
<dbReference type="Gene3D" id="2.40.50.100">
    <property type="match status" value="1"/>
</dbReference>
<gene>
    <name evidence="10" type="ORF">TPR58_18860</name>
</gene>
<feature type="domain" description="Multidrug resistance protein MdtA-like alpha-helical hairpin" evidence="6">
    <location>
        <begin position="105"/>
        <end position="173"/>
    </location>
</feature>
<dbReference type="Pfam" id="PF25944">
    <property type="entry name" value="Beta-barrel_RND"/>
    <property type="match status" value="1"/>
</dbReference>
<dbReference type="PROSITE" id="PS51257">
    <property type="entry name" value="PROKAR_LIPOPROTEIN"/>
    <property type="match status" value="1"/>
</dbReference>
<protein>
    <submittedName>
        <fullName evidence="10">Efflux RND transporter periplasmic adaptor subunit</fullName>
    </submittedName>
</protein>
<feature type="chain" id="PRO_5046317447" evidence="5">
    <location>
        <begin position="23"/>
        <end position="399"/>
    </location>
</feature>
<feature type="compositionally biased region" description="Low complexity" evidence="4">
    <location>
        <begin position="377"/>
        <end position="399"/>
    </location>
</feature>
<dbReference type="PANTHER" id="PTHR30158:SF24">
    <property type="entry name" value="HLYD FAMILY SECRETION PROTEIN"/>
    <property type="match status" value="1"/>
</dbReference>
<evidence type="ECO:0000256" key="5">
    <source>
        <dbReference type="SAM" id="SignalP"/>
    </source>
</evidence>
<feature type="domain" description="Multidrug resistance protein MdtA-like beta-barrel" evidence="8">
    <location>
        <begin position="214"/>
        <end position="292"/>
    </location>
</feature>
<dbReference type="Gene3D" id="2.40.420.20">
    <property type="match status" value="1"/>
</dbReference>
<keyword evidence="5" id="KW-0732">Signal</keyword>
<dbReference type="Gene3D" id="1.10.287.470">
    <property type="entry name" value="Helix hairpin bin"/>
    <property type="match status" value="1"/>
</dbReference>
<dbReference type="EMBL" id="JBDIZK010000012">
    <property type="protein sequence ID" value="MEN3749243.1"/>
    <property type="molecule type" value="Genomic_DNA"/>
</dbReference>
<comment type="similarity">
    <text evidence="2">Belongs to the membrane fusion protein (MFP) (TC 8.A.1) family.</text>
</comment>